<dbReference type="RefSeq" id="WP_094571479.1">
    <property type="nucleotide sequence ID" value="NZ_CP022743.1"/>
</dbReference>
<organism evidence="3 4">
    <name type="scientific">Mucilaginibacter xinganensis</name>
    <dbReference type="NCBI Taxonomy" id="1234841"/>
    <lineage>
        <taxon>Bacteria</taxon>
        <taxon>Pseudomonadati</taxon>
        <taxon>Bacteroidota</taxon>
        <taxon>Sphingobacteriia</taxon>
        <taxon>Sphingobacteriales</taxon>
        <taxon>Sphingobacteriaceae</taxon>
        <taxon>Mucilaginibacter</taxon>
    </lineage>
</organism>
<evidence type="ECO:0000313" key="4">
    <source>
        <dbReference type="Proteomes" id="UP000215002"/>
    </source>
</evidence>
<proteinExistence type="predicted"/>
<feature type="transmembrane region" description="Helical" evidence="1">
    <location>
        <begin position="37"/>
        <end position="58"/>
    </location>
</feature>
<dbReference type="KEGG" id="muc:MuYL_3379"/>
<keyword evidence="1" id="KW-1133">Transmembrane helix</keyword>
<dbReference type="OrthoDB" id="649093at2"/>
<dbReference type="PANTHER" id="PTHR34978:SF3">
    <property type="entry name" value="SLR0241 PROTEIN"/>
    <property type="match status" value="1"/>
</dbReference>
<gene>
    <name evidence="3" type="ORF">MuYL_3379</name>
</gene>
<dbReference type="AlphaFoldDB" id="A0A223NZY2"/>
<feature type="transmembrane region" description="Helical" evidence="1">
    <location>
        <begin position="6"/>
        <end position="25"/>
    </location>
</feature>
<keyword evidence="1" id="KW-0472">Membrane</keyword>
<evidence type="ECO:0000313" key="3">
    <source>
        <dbReference type="EMBL" id="ASU35264.1"/>
    </source>
</evidence>
<dbReference type="InterPro" id="IPR008756">
    <property type="entry name" value="Peptidase_M56"/>
</dbReference>
<dbReference type="InterPro" id="IPR052173">
    <property type="entry name" value="Beta-lactam_resp_regulator"/>
</dbReference>
<reference evidence="3 4" key="1">
    <citation type="submission" date="2017-08" db="EMBL/GenBank/DDBJ databases">
        <title>Complete genome sequence of Mucilaginibacter sp. strain BJC16-A31.</title>
        <authorList>
            <consortium name="Henan University of Science and Technology"/>
            <person name="You X."/>
        </authorList>
    </citation>
    <scope>NUCLEOTIDE SEQUENCE [LARGE SCALE GENOMIC DNA]</scope>
    <source>
        <strain evidence="3 4">BJC16-A31</strain>
    </source>
</reference>
<dbReference type="SUPFAM" id="SSF56935">
    <property type="entry name" value="Porins"/>
    <property type="match status" value="1"/>
</dbReference>
<dbReference type="Pfam" id="PF05569">
    <property type="entry name" value="Peptidase_M56"/>
    <property type="match status" value="1"/>
</dbReference>
<feature type="transmembrane region" description="Helical" evidence="1">
    <location>
        <begin position="271"/>
        <end position="292"/>
    </location>
</feature>
<evidence type="ECO:0000256" key="1">
    <source>
        <dbReference type="SAM" id="Phobius"/>
    </source>
</evidence>
<keyword evidence="4" id="KW-1185">Reference proteome</keyword>
<dbReference type="CDD" id="cd07341">
    <property type="entry name" value="M56_BlaR1_MecR1_like"/>
    <property type="match status" value="1"/>
</dbReference>
<feature type="transmembrane region" description="Helical" evidence="1">
    <location>
        <begin position="91"/>
        <end position="112"/>
    </location>
</feature>
<dbReference type="Proteomes" id="UP000215002">
    <property type="component" value="Chromosome"/>
</dbReference>
<keyword evidence="1" id="KW-0812">Transmembrane</keyword>
<feature type="domain" description="Peptidase M56" evidence="2">
    <location>
        <begin position="147"/>
        <end position="258"/>
    </location>
</feature>
<dbReference type="EMBL" id="CP022743">
    <property type="protein sequence ID" value="ASU35264.1"/>
    <property type="molecule type" value="Genomic_DNA"/>
</dbReference>
<accession>A0A223NZY2</accession>
<dbReference type="PANTHER" id="PTHR34978">
    <property type="entry name" value="POSSIBLE SENSOR-TRANSDUCER PROTEIN BLAR"/>
    <property type="match status" value="1"/>
</dbReference>
<protein>
    <recommendedName>
        <fullName evidence="2">Peptidase M56 domain-containing protein</fullName>
    </recommendedName>
</protein>
<name>A0A223NZY2_9SPHI</name>
<sequence>MPALFVFLFKVNIALLLFCAGYYLVLRHLTFYTLNRIYLVAAILFATIYPKINLSGFLENHQQIAKPVQVIVLNWQVPAKALVKPIAKPDYWVWAEVVLWTGIALFALRLMVQLYSLYKLYRSSTAAKIYDHEVRLINSDSGPFSFWKSIYINPAKHDPADLKSILLHEQIHVSEWHTLDVLLAELSTIFYWFNPGVWLMKKAVRENIEFITDRRILNTGTDSKQYQYSLVNVSFSAAPQGIVNHFNISTIKKRIIMMNAKRSSKFNLTRYAFLVPAVVVLLLVFSISKAALIKKSSPVVKSLAAVENKLTIGAIKSTAGNKAKASINLTVKSNWLNMPAAKVTDTIRKGKFFIRVDGKNDSANYIIDGVKATRNDLKALDPGKIESVVVYSGVNLNKFIPGIDDKKGVICITTINSEAGRKFKEKLDGKGGNPPVIAGVGDTGTKPNGLTKVMIVGSSSSGSGNIAGNDDSDNSITVTGSNSGANKVQAFNIVTKNGTTPATLTLRKNSKNDVIVQGYSSGKSWDTSQVRYTFSLDTGTTRHLNAKPYNIKGVVNYNSNLTFANSNSRFSLNHLSDKLVIINGKMASVSDLKKLSAFDIDKMVLKTDDETKELYGEKAKNGIVFIVTRKSR</sequence>
<evidence type="ECO:0000259" key="2">
    <source>
        <dbReference type="Pfam" id="PF05569"/>
    </source>
</evidence>